<proteinExistence type="predicted"/>
<accession>I5AUY6</accession>
<gene>
    <name evidence="4" type="ORF">EubceDRAFT1_1834</name>
</gene>
<sequence>MKKKLLTLLLVASTISSTLMPAQSVFADTTGDADVSIEETASDDQASTTSGSKKLFEEVTEEDYTKLANIKYGDIKYGNTTRKDIKSEVDLNDIEAKTVKDAYPISHEDIYIPDDKQTIDMAQFRKDEKERIDTSYNDAVQRHPDKKDKLVHPYANSKYLFSGYRYYFEISRAAHAFLESQQPAYSQETGDCSLNATAELVNKALISQNLITDIHTQRISRAQLEYNALYVTKDPLNGFHGDCSQNCEYNLQQKIKIVDDLKPHNKNDETDPMTIGLKKDLRHNNEYGSPIHSLYSGMGPVSEKNISDSLAYNICNKGTDEKNNYDLSTKDVYDKENIFARLTQCRIFPNPQDKNNSEDDKETIRNTMKAWIYKYGGVGFSGDSPEENYYNRKDNCVYSNREPGTKCHAMIIVGWDDTFPIDSFVTKDGVSHAKTKGAWLVKNSWNPFKSNQDIYGTEQVDESNNVNDYTMFTPFNYCRYYWLSYDTPCITSYFGIAFENKDYYDNIYQYDGYQKSIRPNTTPPKVADATDATTAANIFTIKNPDSESASDKAQELKCVGFEIYHNWGELRESPKRMNYPKYQDWKDPVKYKVEVYRNIPKGGLPTDGTLVNTSTTTGTCSNEGIYTVELNKPVSLSQGERFSVVVSLENTEKSNARIAVEENHSYLDAHREKHTGESYIINPSTNEWIDVVNTDAKNKNEAHEWPENVRIKAMTVNTNTDSSEIRTTPKPTTPTQSPITDCTKLEMKASVSGGYTGFECTVETEEESPLTDQIQYIDITKTDRQGAKKSSAFPLSQAKKVKTENGRIARSIFLAIAPSDYENTLKLEIRDNNYHPVKFLLSGDAANTCTTSYSTSLKEYLDKLKETAITNNDSATENFANALIIHMTCAQNLYKTKSNAESDFDLSVLDSIKAADFASYRLKRGTTGNASDTAPQIGLSFNWKKTNALSVIYYDVVDPSNIKSIQIDGEDITNTNPKAYQFEEIDDHHELTVNLSDIPISDFSKTHTITVEDTSGNQTVVKASVFSYIYSALKTNSTDQPIAKNYAKSLALLAKSYNQLDMSDTRYKDFFLF</sequence>
<dbReference type="AlphaFoldDB" id="I5AUY6"/>
<dbReference type="OrthoDB" id="3648721at2"/>
<evidence type="ECO:0000256" key="2">
    <source>
        <dbReference type="SAM" id="SignalP"/>
    </source>
</evidence>
<feature type="signal peptide" evidence="2">
    <location>
        <begin position="1"/>
        <end position="27"/>
    </location>
</feature>
<feature type="chain" id="PRO_5003699351" description="Lectin-like domain-containing protein" evidence="2">
    <location>
        <begin position="28"/>
        <end position="1073"/>
    </location>
</feature>
<protein>
    <recommendedName>
        <fullName evidence="3">Lectin-like domain-containing protein</fullName>
    </recommendedName>
</protein>
<feature type="region of interest" description="Disordered" evidence="1">
    <location>
        <begin position="718"/>
        <end position="739"/>
    </location>
</feature>
<feature type="compositionally biased region" description="Low complexity" evidence="1">
    <location>
        <begin position="728"/>
        <end position="739"/>
    </location>
</feature>
<keyword evidence="2" id="KW-0732">Signal</keyword>
<evidence type="ECO:0000259" key="3">
    <source>
        <dbReference type="Pfam" id="PF18560"/>
    </source>
</evidence>
<dbReference type="Pfam" id="PF18560">
    <property type="entry name" value="Lectin_like"/>
    <property type="match status" value="1"/>
</dbReference>
<keyword evidence="5" id="KW-1185">Reference proteome</keyword>
<dbReference type="HOGENOM" id="CLU_293853_0_0_9"/>
<dbReference type="eggNOG" id="COG4870">
    <property type="taxonomic scope" value="Bacteria"/>
</dbReference>
<reference evidence="4 5" key="2">
    <citation type="submission" date="2012-02" db="EMBL/GenBank/DDBJ databases">
        <title>Improved High-Quality Draft sequence of Eubacterium cellulosolvens 6.</title>
        <authorList>
            <consortium name="US DOE Joint Genome Institute"/>
            <person name="Lucas S."/>
            <person name="Han J."/>
            <person name="Lapidus A."/>
            <person name="Cheng J.-F."/>
            <person name="Goodwin L."/>
            <person name="Pitluck S."/>
            <person name="Peters L."/>
            <person name="Mikhailova N."/>
            <person name="Gu W."/>
            <person name="Detter J.C."/>
            <person name="Han C."/>
            <person name="Tapia R."/>
            <person name="Land M."/>
            <person name="Hauser L."/>
            <person name="Kyrpides N."/>
            <person name="Ivanova N."/>
            <person name="Pagani I."/>
            <person name="Johnson E."/>
            <person name="Mukhopadhyay B."/>
            <person name="Anderson I."/>
            <person name="Woyke T."/>
        </authorList>
    </citation>
    <scope>NUCLEOTIDE SEQUENCE [LARGE SCALE GENOMIC DNA]</scope>
    <source>
        <strain evidence="4 5">6</strain>
    </source>
</reference>
<dbReference type="STRING" id="633697.EubceDRAFT1_1834"/>
<feature type="domain" description="Lectin-like" evidence="3">
    <location>
        <begin position="589"/>
        <end position="715"/>
    </location>
</feature>
<reference evidence="4 5" key="1">
    <citation type="submission" date="2010-08" db="EMBL/GenBank/DDBJ databases">
        <authorList>
            <consortium name="US DOE Joint Genome Institute (JGI-PGF)"/>
            <person name="Lucas S."/>
            <person name="Copeland A."/>
            <person name="Lapidus A."/>
            <person name="Cheng J.-F."/>
            <person name="Bruce D."/>
            <person name="Goodwin L."/>
            <person name="Pitluck S."/>
            <person name="Land M.L."/>
            <person name="Hauser L."/>
            <person name="Chang Y.-J."/>
            <person name="Anderson I.J."/>
            <person name="Johnson E."/>
            <person name="Mulhopadhyay B."/>
            <person name="Kyrpides N."/>
            <person name="Woyke T.J."/>
        </authorList>
    </citation>
    <scope>NUCLEOTIDE SEQUENCE [LARGE SCALE GENOMIC DNA]</scope>
    <source>
        <strain evidence="4 5">6</strain>
    </source>
</reference>
<dbReference type="Gene3D" id="3.90.70.10">
    <property type="entry name" value="Cysteine proteinases"/>
    <property type="match status" value="1"/>
</dbReference>
<dbReference type="InterPro" id="IPR040528">
    <property type="entry name" value="Lectin-like"/>
</dbReference>
<organism evidence="4 5">
    <name type="scientific">Eubacterium cellulosolvens (strain ATCC 43171 / JCM 9499 / 6)</name>
    <name type="common">Cillobacterium cellulosolvens</name>
    <dbReference type="NCBI Taxonomy" id="633697"/>
    <lineage>
        <taxon>Bacteria</taxon>
        <taxon>Bacillati</taxon>
        <taxon>Bacillota</taxon>
        <taxon>Clostridia</taxon>
        <taxon>Eubacteriales</taxon>
        <taxon>Eubacteriaceae</taxon>
        <taxon>Eubacterium</taxon>
    </lineage>
</organism>
<evidence type="ECO:0000256" key="1">
    <source>
        <dbReference type="SAM" id="MobiDB-lite"/>
    </source>
</evidence>
<evidence type="ECO:0000313" key="5">
    <source>
        <dbReference type="Proteomes" id="UP000005753"/>
    </source>
</evidence>
<evidence type="ECO:0000313" key="4">
    <source>
        <dbReference type="EMBL" id="EIM57609.1"/>
    </source>
</evidence>
<dbReference type="Proteomes" id="UP000005753">
    <property type="component" value="Chromosome"/>
</dbReference>
<dbReference type="EMBL" id="CM001487">
    <property type="protein sequence ID" value="EIM57609.1"/>
    <property type="molecule type" value="Genomic_DNA"/>
</dbReference>
<dbReference type="InterPro" id="IPR038765">
    <property type="entry name" value="Papain-like_cys_pep_sf"/>
</dbReference>
<dbReference type="SUPFAM" id="SSF54001">
    <property type="entry name" value="Cysteine proteinases"/>
    <property type="match status" value="1"/>
</dbReference>
<name>I5AUY6_EUBC6</name>